<reference evidence="2 3" key="1">
    <citation type="submission" date="2020-08" db="EMBL/GenBank/DDBJ databases">
        <title>Sequencing the genomes of 1000 actinobacteria strains.</title>
        <authorList>
            <person name="Klenk H.-P."/>
        </authorList>
    </citation>
    <scope>NUCLEOTIDE SEQUENCE [LARGE SCALE GENOMIC DNA]</scope>
    <source>
        <strain evidence="2 3">DSM 45362</strain>
    </source>
</reference>
<feature type="transmembrane region" description="Helical" evidence="1">
    <location>
        <begin position="104"/>
        <end position="124"/>
    </location>
</feature>
<evidence type="ECO:0000256" key="1">
    <source>
        <dbReference type="SAM" id="Phobius"/>
    </source>
</evidence>
<keyword evidence="1" id="KW-1133">Transmembrane helix</keyword>
<evidence type="ECO:0000313" key="3">
    <source>
        <dbReference type="Proteomes" id="UP000587527"/>
    </source>
</evidence>
<dbReference type="RefSeq" id="WP_184833753.1">
    <property type="nucleotide sequence ID" value="NZ_JACHMN010000002.1"/>
</dbReference>
<protein>
    <submittedName>
        <fullName evidence="2">Uncharacterized protein</fullName>
    </submittedName>
</protein>
<keyword evidence="1" id="KW-0812">Transmembrane</keyword>
<feature type="transmembrane region" description="Helical" evidence="1">
    <location>
        <begin position="64"/>
        <end position="84"/>
    </location>
</feature>
<evidence type="ECO:0000313" key="2">
    <source>
        <dbReference type="EMBL" id="MBB5868086.1"/>
    </source>
</evidence>
<dbReference type="EMBL" id="JACHMN010000002">
    <property type="protein sequence ID" value="MBB5868086.1"/>
    <property type="molecule type" value="Genomic_DNA"/>
</dbReference>
<feature type="transmembrane region" description="Helical" evidence="1">
    <location>
        <begin position="131"/>
        <end position="149"/>
    </location>
</feature>
<feature type="transmembrane region" description="Helical" evidence="1">
    <location>
        <begin position="39"/>
        <end position="57"/>
    </location>
</feature>
<comment type="caution">
    <text evidence="2">The sequence shown here is derived from an EMBL/GenBank/DDBJ whole genome shotgun (WGS) entry which is preliminary data.</text>
</comment>
<dbReference type="Proteomes" id="UP000587527">
    <property type="component" value="Unassembled WGS sequence"/>
</dbReference>
<keyword evidence="1" id="KW-0472">Membrane</keyword>
<feature type="transmembrane region" description="Helical" evidence="1">
    <location>
        <begin position="155"/>
        <end position="174"/>
    </location>
</feature>
<proteinExistence type="predicted"/>
<accession>A0A841BLF8</accession>
<dbReference type="AlphaFoldDB" id="A0A841BLF8"/>
<organism evidence="2 3">
    <name type="scientific">Allocatelliglobosispora scoriae</name>
    <dbReference type="NCBI Taxonomy" id="643052"/>
    <lineage>
        <taxon>Bacteria</taxon>
        <taxon>Bacillati</taxon>
        <taxon>Actinomycetota</taxon>
        <taxon>Actinomycetes</taxon>
        <taxon>Micromonosporales</taxon>
        <taxon>Micromonosporaceae</taxon>
        <taxon>Allocatelliglobosispora</taxon>
    </lineage>
</organism>
<keyword evidence="3" id="KW-1185">Reference proteome</keyword>
<sequence length="185" mass="18778">MTSTPLGRLLTASLLVAPAIYLIADLLYATRGWDDPTAAVAHVLGAVGYTVVMVRLVTLGNGRLAAVLLIVGALGAAGNVAYGFNTIHVSIGDTDLVDATGVAVLIKPLGLCFPLTLLLGAVVLRGVAPTWTAALLAASAIVWPVAHIANIGWLAVAVNAALVAVFSAVAAALYRAPHRVPVSTT</sequence>
<gene>
    <name evidence="2" type="ORF">F4553_001465</name>
</gene>
<name>A0A841BLF8_9ACTN</name>